<keyword evidence="6" id="KW-1185">Reference proteome</keyword>
<dbReference type="Pfam" id="PF03446">
    <property type="entry name" value="NAD_binding_2"/>
    <property type="match status" value="1"/>
</dbReference>
<dbReference type="InterPro" id="IPR015815">
    <property type="entry name" value="HIBADH-related"/>
</dbReference>
<dbReference type="InterPro" id="IPR051265">
    <property type="entry name" value="HIBADH-related_NP60_sf"/>
</dbReference>
<comment type="similarity">
    <text evidence="1">Belongs to the HIBADH-related family.</text>
</comment>
<dbReference type="SUPFAM" id="SSF51735">
    <property type="entry name" value="NAD(P)-binding Rossmann-fold domains"/>
    <property type="match status" value="1"/>
</dbReference>
<evidence type="ECO:0000256" key="2">
    <source>
        <dbReference type="ARBA" id="ARBA00023002"/>
    </source>
</evidence>
<dbReference type="InterPro" id="IPR006115">
    <property type="entry name" value="6PGDH_NADP-bd"/>
</dbReference>
<organism evidence="5 6">
    <name type="scientific">Streptomyces durocortorensis</name>
    <dbReference type="NCBI Taxonomy" id="2811104"/>
    <lineage>
        <taxon>Bacteria</taxon>
        <taxon>Bacillati</taxon>
        <taxon>Actinomycetota</taxon>
        <taxon>Actinomycetes</taxon>
        <taxon>Kitasatosporales</taxon>
        <taxon>Streptomycetaceae</taxon>
        <taxon>Streptomyces</taxon>
    </lineage>
</organism>
<reference evidence="5 6" key="1">
    <citation type="submission" date="2021-02" db="EMBL/GenBank/DDBJ databases">
        <title>Genome Streptomyces sp. RHZ10.</title>
        <authorList>
            <person name="Besaury L."/>
        </authorList>
    </citation>
    <scope>NUCLEOTIDE SEQUENCE [LARGE SCALE GENOMIC DNA]</scope>
    <source>
        <strain evidence="5 6">RHZ10</strain>
    </source>
</reference>
<evidence type="ECO:0000313" key="5">
    <source>
        <dbReference type="EMBL" id="MBM7058378.1"/>
    </source>
</evidence>
<sequence>MTQQSSTPAPNSPVTVIGLGPMGLALAETLMKNGHPTTVWNRTPGKARNLVAGGARLAASVADAVAASPLTVVCLKDYATLYEVFGSAAGAAAAGRALVNLNSGTPKEAHAAASWAAARGVAYLDGAIMVPPPLVGEPGAAFLYSGPREVFAAHRDTLARLGDPRHLGSDPGLAVLHNAALLGLMYATMNGFLHAAALVGSAGVPAAEFAELAVNRFLPTVVDATLVAQAPDLDAGHYPGGLGTMEMNLNALEHIALTCEEQGVHAGQPLLMRDIAAQAIRDGHGASNYLAVFEVFKKEAAPGAR</sequence>
<evidence type="ECO:0000313" key="6">
    <source>
        <dbReference type="Proteomes" id="UP000712045"/>
    </source>
</evidence>
<dbReference type="Gene3D" id="1.10.1040.10">
    <property type="entry name" value="N-(1-d-carboxylethyl)-l-norvaline Dehydrogenase, domain 2"/>
    <property type="match status" value="1"/>
</dbReference>
<dbReference type="Pfam" id="PF21761">
    <property type="entry name" value="RedAm-like_C"/>
    <property type="match status" value="1"/>
</dbReference>
<dbReference type="InterPro" id="IPR013328">
    <property type="entry name" value="6PGD_dom2"/>
</dbReference>
<dbReference type="PANTHER" id="PTHR43580">
    <property type="entry name" value="OXIDOREDUCTASE GLYR1-RELATED"/>
    <property type="match status" value="1"/>
</dbReference>
<feature type="domain" description="6-phosphogluconate dehydrogenase NADP-binding" evidence="3">
    <location>
        <begin position="14"/>
        <end position="163"/>
    </location>
</feature>
<name>A0ABS2I6U3_9ACTN</name>
<feature type="domain" description="NADPH-dependent reductive aminase-like C-terminal" evidence="4">
    <location>
        <begin position="170"/>
        <end position="298"/>
    </location>
</feature>
<evidence type="ECO:0000256" key="1">
    <source>
        <dbReference type="ARBA" id="ARBA00009080"/>
    </source>
</evidence>
<proteinExistence type="inferred from homology"/>
<evidence type="ECO:0000259" key="3">
    <source>
        <dbReference type="Pfam" id="PF03446"/>
    </source>
</evidence>
<comment type="caution">
    <text evidence="5">The sequence shown here is derived from an EMBL/GenBank/DDBJ whole genome shotgun (WGS) entry which is preliminary data.</text>
</comment>
<dbReference type="PANTHER" id="PTHR43580:SF2">
    <property type="entry name" value="CYTOKINE-LIKE NUCLEAR FACTOR N-PAC"/>
    <property type="match status" value="1"/>
</dbReference>
<dbReference type="InterPro" id="IPR048666">
    <property type="entry name" value="RedAm-like_C"/>
</dbReference>
<dbReference type="PIRSF" id="PIRSF000103">
    <property type="entry name" value="HIBADH"/>
    <property type="match status" value="1"/>
</dbReference>
<gene>
    <name evidence="5" type="ORF">JS521_32350</name>
</gene>
<dbReference type="RefSeq" id="WP_205086465.1">
    <property type="nucleotide sequence ID" value="NZ_JAFEUF010000312.1"/>
</dbReference>
<accession>A0ABS2I6U3</accession>
<keyword evidence="2" id="KW-0560">Oxidoreductase</keyword>
<dbReference type="Proteomes" id="UP000712045">
    <property type="component" value="Unassembled WGS sequence"/>
</dbReference>
<protein>
    <submittedName>
        <fullName evidence="5">NAD(P)-dependent oxidoreductase</fullName>
    </submittedName>
</protein>
<dbReference type="EMBL" id="JAFEUF010000312">
    <property type="protein sequence ID" value="MBM7058378.1"/>
    <property type="molecule type" value="Genomic_DNA"/>
</dbReference>
<dbReference type="Gene3D" id="3.40.50.720">
    <property type="entry name" value="NAD(P)-binding Rossmann-like Domain"/>
    <property type="match status" value="1"/>
</dbReference>
<dbReference type="InterPro" id="IPR036291">
    <property type="entry name" value="NAD(P)-bd_dom_sf"/>
</dbReference>
<evidence type="ECO:0000259" key="4">
    <source>
        <dbReference type="Pfam" id="PF21761"/>
    </source>
</evidence>